<dbReference type="AlphaFoldDB" id="A0A7S1B8X6"/>
<protein>
    <submittedName>
        <fullName evidence="1">Uncharacterized protein</fullName>
    </submittedName>
</protein>
<name>A0A7S1B8X6_9STRA</name>
<dbReference type="EMBL" id="HBFR01008175">
    <property type="protein sequence ID" value="CAD8878719.1"/>
    <property type="molecule type" value="Transcribed_RNA"/>
</dbReference>
<gene>
    <name evidence="1" type="ORF">CHYS00102_LOCUS5903</name>
</gene>
<proteinExistence type="predicted"/>
<accession>A0A7S1B8X6</accession>
<evidence type="ECO:0000313" key="1">
    <source>
        <dbReference type="EMBL" id="CAD8878719.1"/>
    </source>
</evidence>
<sequence>MLIQFFTTGVEPGSCPPQGLKLFRMTMCREAKRPEPLTSEAEAASPPAEGNPTFFRPVPPFQWHKKWSGTSWTWGPTSGDRGWSVEEMEEADAWHGRARGDIEGIWSMRLGGGVLVQVPKVIVGGQPELFRLAWLPEEGRLSRIEAGVTALGEVDDVEDDGAVRFAPPQLTSLRTDVFKMAGELEGVSKMEFLRNLGAEKDELGPDLTEEDTAFA</sequence>
<reference evidence="1" key="1">
    <citation type="submission" date="2021-01" db="EMBL/GenBank/DDBJ databases">
        <authorList>
            <person name="Corre E."/>
            <person name="Pelletier E."/>
            <person name="Niang G."/>
            <person name="Scheremetjew M."/>
            <person name="Finn R."/>
            <person name="Kale V."/>
            <person name="Holt S."/>
            <person name="Cochrane G."/>
            <person name="Meng A."/>
            <person name="Brown T."/>
            <person name="Cohen L."/>
        </authorList>
    </citation>
    <scope>NUCLEOTIDE SEQUENCE</scope>
    <source>
        <strain evidence="1">308</strain>
    </source>
</reference>
<organism evidence="1">
    <name type="scientific">Corethron hystrix</name>
    <dbReference type="NCBI Taxonomy" id="216773"/>
    <lineage>
        <taxon>Eukaryota</taxon>
        <taxon>Sar</taxon>
        <taxon>Stramenopiles</taxon>
        <taxon>Ochrophyta</taxon>
        <taxon>Bacillariophyta</taxon>
        <taxon>Coscinodiscophyceae</taxon>
        <taxon>Corethrophycidae</taxon>
        <taxon>Corethrales</taxon>
        <taxon>Corethraceae</taxon>
        <taxon>Corethron</taxon>
    </lineage>
</organism>